<evidence type="ECO:0000313" key="7">
    <source>
        <dbReference type="Proteomes" id="UP000182894"/>
    </source>
</evidence>
<feature type="transmembrane region" description="Helical" evidence="4">
    <location>
        <begin position="128"/>
        <end position="151"/>
    </location>
</feature>
<evidence type="ECO:0000256" key="1">
    <source>
        <dbReference type="ARBA" id="ARBA00022692"/>
    </source>
</evidence>
<proteinExistence type="predicted"/>
<evidence type="ECO:0000259" key="5">
    <source>
        <dbReference type="PROSITE" id="PS50850"/>
    </source>
</evidence>
<dbReference type="Pfam" id="PF07690">
    <property type="entry name" value="MFS_1"/>
    <property type="match status" value="1"/>
</dbReference>
<organism evidence="6 7">
    <name type="scientific">Pseudomonas abietaniphila</name>
    <dbReference type="NCBI Taxonomy" id="89065"/>
    <lineage>
        <taxon>Bacteria</taxon>
        <taxon>Pseudomonadati</taxon>
        <taxon>Pseudomonadota</taxon>
        <taxon>Gammaproteobacteria</taxon>
        <taxon>Pseudomonadales</taxon>
        <taxon>Pseudomonadaceae</taxon>
        <taxon>Pseudomonas</taxon>
    </lineage>
</organism>
<feature type="transmembrane region" description="Helical" evidence="4">
    <location>
        <begin position="192"/>
        <end position="209"/>
    </location>
</feature>
<dbReference type="PANTHER" id="PTHR42910">
    <property type="entry name" value="TRANSPORTER SCO4007-RELATED"/>
    <property type="match status" value="1"/>
</dbReference>
<protein>
    <submittedName>
        <fullName evidence="6">Predicted arabinose efflux permease, MFS family</fullName>
    </submittedName>
</protein>
<feature type="transmembrane region" description="Helical" evidence="4">
    <location>
        <begin position="366"/>
        <end position="384"/>
    </location>
</feature>
<keyword evidence="3 4" id="KW-0472">Membrane</keyword>
<dbReference type="EMBL" id="FNCO01000002">
    <property type="protein sequence ID" value="SDG54120.1"/>
    <property type="molecule type" value="Genomic_DNA"/>
</dbReference>
<gene>
    <name evidence="6" type="ORF">SAMN05216605_102366</name>
</gene>
<name>A0A1G7V594_9PSED</name>
<keyword evidence="2 4" id="KW-1133">Transmembrane helix</keyword>
<dbReference type="GO" id="GO:0022857">
    <property type="term" value="F:transmembrane transporter activity"/>
    <property type="evidence" value="ECO:0007669"/>
    <property type="project" value="InterPro"/>
</dbReference>
<evidence type="ECO:0000256" key="3">
    <source>
        <dbReference type="ARBA" id="ARBA00023136"/>
    </source>
</evidence>
<feature type="domain" description="Major facilitator superfamily (MFS) profile" evidence="5">
    <location>
        <begin position="39"/>
        <end position="419"/>
    </location>
</feature>
<dbReference type="AlphaFoldDB" id="A0A1G7V594"/>
<dbReference type="STRING" id="89065.SAMN05216605_102366"/>
<feature type="transmembrane region" description="Helical" evidence="4">
    <location>
        <begin position="105"/>
        <end position="122"/>
    </location>
</feature>
<feature type="transmembrane region" description="Helical" evidence="4">
    <location>
        <begin position="246"/>
        <end position="266"/>
    </location>
</feature>
<dbReference type="Proteomes" id="UP000182894">
    <property type="component" value="Unassembled WGS sequence"/>
</dbReference>
<feature type="transmembrane region" description="Helical" evidence="4">
    <location>
        <begin position="68"/>
        <end position="93"/>
    </location>
</feature>
<feature type="transmembrane region" description="Helical" evidence="4">
    <location>
        <begin position="34"/>
        <end position="56"/>
    </location>
</feature>
<keyword evidence="1 4" id="KW-0812">Transmembrane</keyword>
<dbReference type="PROSITE" id="PS50850">
    <property type="entry name" value="MFS"/>
    <property type="match status" value="1"/>
</dbReference>
<feature type="transmembrane region" description="Helical" evidence="4">
    <location>
        <begin position="272"/>
        <end position="292"/>
    </location>
</feature>
<feature type="transmembrane region" description="Helical" evidence="4">
    <location>
        <begin position="390"/>
        <end position="413"/>
    </location>
</feature>
<evidence type="ECO:0000313" key="6">
    <source>
        <dbReference type="EMBL" id="SDG54120.1"/>
    </source>
</evidence>
<dbReference type="InterPro" id="IPR011701">
    <property type="entry name" value="MFS"/>
</dbReference>
<dbReference type="Gene3D" id="1.20.1250.20">
    <property type="entry name" value="MFS general substrate transporter like domains"/>
    <property type="match status" value="1"/>
</dbReference>
<dbReference type="RefSeq" id="WP_074751375.1">
    <property type="nucleotide sequence ID" value="NZ_FNCO01000002.1"/>
</dbReference>
<feature type="transmembrane region" description="Helical" evidence="4">
    <location>
        <begin position="328"/>
        <end position="346"/>
    </location>
</feature>
<dbReference type="PANTHER" id="PTHR42910:SF1">
    <property type="entry name" value="MAJOR FACILITATOR SUPERFAMILY (MFS) PROFILE DOMAIN-CONTAINING PROTEIN"/>
    <property type="match status" value="1"/>
</dbReference>
<dbReference type="InterPro" id="IPR020846">
    <property type="entry name" value="MFS_dom"/>
</dbReference>
<dbReference type="InterPro" id="IPR036259">
    <property type="entry name" value="MFS_trans_sf"/>
</dbReference>
<evidence type="ECO:0000256" key="2">
    <source>
        <dbReference type="ARBA" id="ARBA00022989"/>
    </source>
</evidence>
<evidence type="ECO:0000256" key="4">
    <source>
        <dbReference type="SAM" id="Phobius"/>
    </source>
</evidence>
<dbReference type="OrthoDB" id="9815356at2"/>
<keyword evidence="7" id="KW-1185">Reference proteome</keyword>
<dbReference type="SUPFAM" id="SSF103473">
    <property type="entry name" value="MFS general substrate transporter"/>
    <property type="match status" value="1"/>
</dbReference>
<sequence length="429" mass="44680">MTAETERSTRCLSESASRALLSGQEQKAGHNHAALSPGLTLLFSITCALAVANVYFAQPLLNSMAESMGIASGLIGAVVTATQAGYALGLLLIVPLGDLVNRRRLVLSQIVLSAIALAAVGASQTWLALLGAMIVVGLMAVVVQVLVAYAALLAQPSQRGQTVGTVTSGIVLGILLARFASGLVADQAGWRAVYFVSSGLMLTLAAVLWKKVPDTESPRPPGTYLSLISSLFTLLLSDPLLRVKGLLALLIFAAFSVLWTAMVLPLSAPPLSLSHTAIGLFGLAGVAGALAARRAGRWADQGSGQRVTGLALGVLTFSWLPISFAQTSLLAFACGVILLDFAVQAVHVTSQSLIFAARPDAQSRMVGAYMGFYSIGSALGAVAATQTYERWGWCAVSLLGASISAVALILWYLTRHPATSSTSHQGRHR</sequence>
<reference evidence="7" key="1">
    <citation type="submission" date="2016-10" db="EMBL/GenBank/DDBJ databases">
        <authorList>
            <person name="Varghese N."/>
            <person name="Submissions S."/>
        </authorList>
    </citation>
    <scope>NUCLEOTIDE SEQUENCE [LARGE SCALE GENOMIC DNA]</scope>
    <source>
        <strain evidence="7">ATCC 700689</strain>
    </source>
</reference>
<dbReference type="CDD" id="cd17324">
    <property type="entry name" value="MFS_NepI_like"/>
    <property type="match status" value="1"/>
</dbReference>
<accession>A0A1G7V594</accession>
<feature type="transmembrane region" description="Helical" evidence="4">
    <location>
        <begin position="163"/>
        <end position="180"/>
    </location>
</feature>